<dbReference type="Pfam" id="PF04773">
    <property type="entry name" value="FecR"/>
    <property type="match status" value="1"/>
</dbReference>
<feature type="repeat" description="TPR" evidence="1">
    <location>
        <begin position="398"/>
        <end position="431"/>
    </location>
</feature>
<proteinExistence type="predicted"/>
<accession>A0A2J0KX19</accession>
<dbReference type="InterPro" id="IPR011990">
    <property type="entry name" value="TPR-like_helical_dom_sf"/>
</dbReference>
<dbReference type="Gene3D" id="1.25.40.10">
    <property type="entry name" value="Tetratricopeptide repeat domain"/>
    <property type="match status" value="1"/>
</dbReference>
<dbReference type="EMBL" id="PEWV01000010">
    <property type="protein sequence ID" value="PIU42329.1"/>
    <property type="molecule type" value="Genomic_DNA"/>
</dbReference>
<feature type="domain" description="FecR protein" evidence="2">
    <location>
        <begin position="166"/>
        <end position="265"/>
    </location>
</feature>
<reference evidence="3 4" key="1">
    <citation type="submission" date="2017-09" db="EMBL/GenBank/DDBJ databases">
        <title>Depth-based differentiation of microbial function through sediment-hosted aquifers and enrichment of novel symbionts in the deep terrestrial subsurface.</title>
        <authorList>
            <person name="Probst A.J."/>
            <person name="Ladd B."/>
            <person name="Jarett J.K."/>
            <person name="Geller-Mcgrath D.E."/>
            <person name="Sieber C.M."/>
            <person name="Emerson J.B."/>
            <person name="Anantharaman K."/>
            <person name="Thomas B.C."/>
            <person name="Malmstrom R."/>
            <person name="Stieglmeier M."/>
            <person name="Klingl A."/>
            <person name="Woyke T."/>
            <person name="Ryan C.M."/>
            <person name="Banfield J.F."/>
        </authorList>
    </citation>
    <scope>NUCLEOTIDE SEQUENCE [LARGE SCALE GENOMIC DNA]</scope>
    <source>
        <strain evidence="3">CG07_land_8_20_14_0_80_42_15</strain>
    </source>
</reference>
<comment type="caution">
    <text evidence="3">The sequence shown here is derived from an EMBL/GenBank/DDBJ whole genome shotgun (WGS) entry which is preliminary data.</text>
</comment>
<name>A0A2J0KX19_9BACT</name>
<dbReference type="InterPro" id="IPR006860">
    <property type="entry name" value="FecR"/>
</dbReference>
<gene>
    <name evidence="3" type="ORF">COS99_00905</name>
</gene>
<keyword evidence="1" id="KW-0802">TPR repeat</keyword>
<dbReference type="Proteomes" id="UP000230052">
    <property type="component" value="Unassembled WGS sequence"/>
</dbReference>
<dbReference type="Pfam" id="PF13174">
    <property type="entry name" value="TPR_6"/>
    <property type="match status" value="2"/>
</dbReference>
<organism evidence="3 4">
    <name type="scientific">Candidatus Aquitaenariimonas noxiae</name>
    <dbReference type="NCBI Taxonomy" id="1974741"/>
    <lineage>
        <taxon>Bacteria</taxon>
        <taxon>Pseudomonadati</taxon>
        <taxon>Candidatus Omnitrophota</taxon>
        <taxon>Candidatus Aquitaenariimonas</taxon>
    </lineage>
</organism>
<dbReference type="SMART" id="SM00028">
    <property type="entry name" value="TPR"/>
    <property type="match status" value="2"/>
</dbReference>
<evidence type="ECO:0000256" key="1">
    <source>
        <dbReference type="PROSITE-ProRule" id="PRU00339"/>
    </source>
</evidence>
<dbReference type="InterPro" id="IPR019734">
    <property type="entry name" value="TPR_rpt"/>
</dbReference>
<dbReference type="Gene3D" id="2.60.120.1440">
    <property type="match status" value="1"/>
</dbReference>
<dbReference type="PANTHER" id="PTHR38731">
    <property type="entry name" value="LIPL45-RELATED LIPOPROTEIN-RELATED"/>
    <property type="match status" value="1"/>
</dbReference>
<dbReference type="AlphaFoldDB" id="A0A2J0KX19"/>
<sequence length="485" mass="54358">MKHPFGVNILSQYIDKRSAKKEAERIETHVALCQSCKRDLVILENLVKALNSVKDVGPAPNFDFRFNKRLDEAIKKRKEEKIYESIARRALESFDRIQIKPAPVLLKTVAALVIVFAVSVACFGQFSVVSPEVISAEGKVALFDKSQGKWVDAKLASRIDKGDIIKTYSSGEIDVGASKIYAMRIKENSEVEAISLTRRGIKGRVFFNLKSGRMLVDIGKKFKGSEFRVLTPAAEAKALGTKFMVDTSEDDSRKTWVGVAEGEVEVKSTSMPDIYAMAKEAVIVKAGQKTEIIPGMPPLMPQKLLDEEWRKIQELYQIGSKMQVVLLISMGDSRVREFLRPCPLYISQELPRTIPAILEDAVVIINEAIEKKDKQKHLEAANKLKEIVEKYPDPRYNAQFLMFIGAYYNDIGSYENAIDTLEKVIEQYPHSSLASLAQCAIGSIYEEGLNNKDKAIEAYQKVVQNYPNSPEVQIAKSALDIKKGR</sequence>
<protein>
    <recommendedName>
        <fullName evidence="2">FecR protein domain-containing protein</fullName>
    </recommendedName>
</protein>
<evidence type="ECO:0000313" key="4">
    <source>
        <dbReference type="Proteomes" id="UP000230052"/>
    </source>
</evidence>
<dbReference type="SUPFAM" id="SSF48452">
    <property type="entry name" value="TPR-like"/>
    <property type="match status" value="1"/>
</dbReference>
<evidence type="ECO:0000259" key="2">
    <source>
        <dbReference type="Pfam" id="PF04773"/>
    </source>
</evidence>
<dbReference type="PROSITE" id="PS50005">
    <property type="entry name" value="TPR"/>
    <property type="match status" value="1"/>
</dbReference>
<evidence type="ECO:0000313" key="3">
    <source>
        <dbReference type="EMBL" id="PIU42329.1"/>
    </source>
</evidence>
<dbReference type="PANTHER" id="PTHR38731:SF1">
    <property type="entry name" value="FECR PROTEIN DOMAIN-CONTAINING PROTEIN"/>
    <property type="match status" value="1"/>
</dbReference>